<dbReference type="EMBL" id="CP012801">
    <property type="protein sequence ID" value="ALJ60971.1"/>
    <property type="molecule type" value="Genomic_DNA"/>
</dbReference>
<dbReference type="PATRIC" id="fig|246787.4.peg.3878"/>
<dbReference type="AlphaFoldDB" id="A0A0N7IFR9"/>
<dbReference type="RefSeq" id="WP_029427350.1">
    <property type="nucleotide sequence ID" value="NZ_CP012801.1"/>
</dbReference>
<accession>A0A0N7IFR9</accession>
<name>A0A0N7IFR9_9BACE</name>
<evidence type="ECO:0000313" key="2">
    <source>
        <dbReference type="Proteomes" id="UP000061809"/>
    </source>
</evidence>
<evidence type="ECO:0000313" key="1">
    <source>
        <dbReference type="EMBL" id="ALJ60971.1"/>
    </source>
</evidence>
<proteinExistence type="predicted"/>
<gene>
    <name evidence="1" type="ORF">BcellWH2_03749</name>
</gene>
<reference evidence="1 2" key="1">
    <citation type="journal article" date="2015" name="Science">
        <title>Genetic determinants of in vivo fitness and diet responsiveness in multiple human gut Bacteroides.</title>
        <authorList>
            <person name="Wu M."/>
            <person name="McNulty N.P."/>
            <person name="Rodionov D.A."/>
            <person name="Khoroshkin M.S."/>
            <person name="Griffin N.W."/>
            <person name="Cheng J."/>
            <person name="Latreille P."/>
            <person name="Kerstetter R.A."/>
            <person name="Terrapon N."/>
            <person name="Henrissat B."/>
            <person name="Osterman A.L."/>
            <person name="Gordon J.I."/>
        </authorList>
    </citation>
    <scope>NUCLEOTIDE SEQUENCE [LARGE SCALE GENOMIC DNA]</scope>
    <source>
        <strain evidence="1 2">WH2</strain>
    </source>
</reference>
<protein>
    <submittedName>
        <fullName evidence="1">Uncharacterized protein</fullName>
    </submittedName>
</protein>
<dbReference type="KEGG" id="bcel:BcellWH2_03749"/>
<sequence>MKRKPTPSQLILKGNPRGSVACWKSDKSTNCHVATELRGGTIDTRMNPNWLNDSLVANEEAMAKDNYIRHTVIPFLSRSGEEARTNYSTTVVNGEKSERRIRQSITLIVITLTKWGLPKLKCRNAAMSNDSEYSAWQRSFHSSPGRGKPCTWRREAVDNFNINQRKT</sequence>
<dbReference type="Proteomes" id="UP000061809">
    <property type="component" value="Chromosome"/>
</dbReference>
<organism evidence="1 2">
    <name type="scientific">Bacteroides cellulosilyticus</name>
    <dbReference type="NCBI Taxonomy" id="246787"/>
    <lineage>
        <taxon>Bacteria</taxon>
        <taxon>Pseudomonadati</taxon>
        <taxon>Bacteroidota</taxon>
        <taxon>Bacteroidia</taxon>
        <taxon>Bacteroidales</taxon>
        <taxon>Bacteroidaceae</taxon>
        <taxon>Bacteroides</taxon>
    </lineage>
</organism>